<dbReference type="Proteomes" id="UP000029861">
    <property type="component" value="Unassembled WGS sequence"/>
</dbReference>
<keyword evidence="1" id="KW-1133">Transmembrane helix</keyword>
<evidence type="ECO:0000313" key="2">
    <source>
        <dbReference type="EMBL" id="TLD98761.1"/>
    </source>
</evidence>
<gene>
    <name evidence="2" type="ORF">LS80_003890</name>
</gene>
<feature type="transmembrane region" description="Helical" evidence="1">
    <location>
        <begin position="462"/>
        <end position="483"/>
    </location>
</feature>
<feature type="transmembrane region" description="Helical" evidence="1">
    <location>
        <begin position="381"/>
        <end position="404"/>
    </location>
</feature>
<reference evidence="2 3" key="1">
    <citation type="journal article" date="2014" name="Genome Announc.">
        <title>Draft genome sequences of eight enterohepatic helicobacter species isolated from both laboratory and wild rodents.</title>
        <authorList>
            <person name="Sheh A."/>
            <person name="Shen Z."/>
            <person name="Fox J.G."/>
        </authorList>
    </citation>
    <scope>NUCLEOTIDE SEQUENCE [LARGE SCALE GENOMIC DNA]</scope>
    <source>
        <strain evidence="2 3">ATCC 49310</strain>
    </source>
</reference>
<proteinExistence type="predicted"/>
<evidence type="ECO:0000256" key="1">
    <source>
        <dbReference type="SAM" id="Phobius"/>
    </source>
</evidence>
<name>A0A4U8TFA0_9HELI</name>
<evidence type="ECO:0000313" key="3">
    <source>
        <dbReference type="Proteomes" id="UP000029861"/>
    </source>
</evidence>
<sequence length="529" mass="62483">MAIGINNFIMYLNNGNYENDFKMFLNYLADNKNNTTIIRDRDKIIVNEEIFIIFNESLKNKHFNFSDIVFNKTVTFQTNRENGLEFNFENTYFEKLNILNCDVDNIIFSGEINYIKESNISECKIKGVTINSNIEGDVKFQKCIFEDFNKYNSGKNIKFGANFVFDFCETEDITNLMNFDFENRVSFKMSKFKNNIYFNNSYFKDYVDFHECEFEKTACFYGVTFDKTPNFSQTIFKGNLNIVNANLNFDFKSLENKIEEEYKAYNHIKHNDNLCYIKRFFKYLLSLFNKTFEDAEKYQKPLPHFANDFRDSFRIFKNTLIKDNNLLDASKFHRCELYCKELELDSKKTKTLKDKVEKWQLWFYRKLCDHHTDILQSFHSLMLVIGLFGLMGFGVITGFNYYYLGYKPIFSHLYVAKEIYDAHIQTFIKTHTLYTFAFNFFILAFYLGILVYLISAKCLRRLFIGISYVVVICILLVSPKILIPAMGIFTDKRALLDPLSTLGGIYTICFGFVLFSFIKTIRKNSIVPN</sequence>
<keyword evidence="1" id="KW-0812">Transmembrane</keyword>
<dbReference type="EMBL" id="JRPK02000008">
    <property type="protein sequence ID" value="TLD98761.1"/>
    <property type="molecule type" value="Genomic_DNA"/>
</dbReference>
<dbReference type="RefSeq" id="WP_104742181.1">
    <property type="nucleotide sequence ID" value="NZ_FZNF01000014.1"/>
</dbReference>
<feature type="transmembrane region" description="Helical" evidence="1">
    <location>
        <begin position="433"/>
        <end position="455"/>
    </location>
</feature>
<keyword evidence="1" id="KW-0472">Membrane</keyword>
<dbReference type="AlphaFoldDB" id="A0A4U8TFA0"/>
<organism evidence="2 3">
    <name type="scientific">Helicobacter trogontum</name>
    <dbReference type="NCBI Taxonomy" id="50960"/>
    <lineage>
        <taxon>Bacteria</taxon>
        <taxon>Pseudomonadati</taxon>
        <taxon>Campylobacterota</taxon>
        <taxon>Epsilonproteobacteria</taxon>
        <taxon>Campylobacterales</taxon>
        <taxon>Helicobacteraceae</taxon>
        <taxon>Helicobacter</taxon>
    </lineage>
</organism>
<feature type="transmembrane region" description="Helical" evidence="1">
    <location>
        <begin position="503"/>
        <end position="521"/>
    </location>
</feature>
<comment type="caution">
    <text evidence="2">The sequence shown here is derived from an EMBL/GenBank/DDBJ whole genome shotgun (WGS) entry which is preliminary data.</text>
</comment>
<protein>
    <submittedName>
        <fullName evidence="2">Pentapeptide repeat-containing protein</fullName>
    </submittedName>
</protein>
<accession>A0A4U8TFA0</accession>